<dbReference type="GO" id="GO:0016020">
    <property type="term" value="C:membrane"/>
    <property type="evidence" value="ECO:0007669"/>
    <property type="project" value="InterPro"/>
</dbReference>
<dbReference type="HOGENOM" id="CLU_913473_0_0_1"/>
<keyword evidence="3" id="KW-0602">Photosynthesis</keyword>
<dbReference type="eggNOG" id="ENOG502S6HY">
    <property type="taxonomic scope" value="Eukaryota"/>
</dbReference>
<dbReference type="GO" id="GO:0009507">
    <property type="term" value="C:chloroplast"/>
    <property type="evidence" value="ECO:0007669"/>
    <property type="project" value="UniProtKB-SubCell"/>
</dbReference>
<dbReference type="Gene3D" id="1.10.3460.10">
    <property type="entry name" value="Chlorophyll a/b binding protein domain"/>
    <property type="match status" value="1"/>
</dbReference>
<dbReference type="RefSeq" id="XP_005762610.1">
    <property type="nucleotide sequence ID" value="XM_005762553.1"/>
</dbReference>
<dbReference type="PANTHER" id="PTHR21649">
    <property type="entry name" value="CHLOROPHYLL A/B BINDING PROTEIN"/>
    <property type="match status" value="1"/>
</dbReference>
<feature type="binding site" evidence="5">
    <location>
        <position position="109"/>
    </location>
    <ligand>
        <name>chlorophyll a</name>
        <dbReference type="ChEBI" id="CHEBI:58416"/>
        <label>1</label>
    </ligand>
</feature>
<dbReference type="KEGG" id="ehx:EMIHUDRAFT_364696"/>
<organism evidence="6 7">
    <name type="scientific">Emiliania huxleyi (strain CCMP1516)</name>
    <dbReference type="NCBI Taxonomy" id="280463"/>
    <lineage>
        <taxon>Eukaryota</taxon>
        <taxon>Haptista</taxon>
        <taxon>Haptophyta</taxon>
        <taxon>Prymnesiophyceae</taxon>
        <taxon>Isochrysidales</taxon>
        <taxon>Noelaerhabdaceae</taxon>
        <taxon>Emiliania</taxon>
    </lineage>
</organism>
<reference evidence="6" key="2">
    <citation type="submission" date="2024-10" db="UniProtKB">
        <authorList>
            <consortium name="EnsemblProtists"/>
        </authorList>
    </citation>
    <scope>IDENTIFICATION</scope>
</reference>
<feature type="binding site" evidence="5">
    <location>
        <position position="94"/>
    </location>
    <ligand>
        <name>chlorophyll a</name>
        <dbReference type="ChEBI" id="CHEBI:58416"/>
        <label>1</label>
    </ligand>
</feature>
<evidence type="ECO:0000313" key="6">
    <source>
        <dbReference type="EnsemblProtists" id="EOD10181"/>
    </source>
</evidence>
<keyword evidence="7" id="KW-1185">Reference proteome</keyword>
<evidence type="ECO:0008006" key="8">
    <source>
        <dbReference type="Google" id="ProtNLM"/>
    </source>
</evidence>
<keyword evidence="4" id="KW-0934">Plastid</keyword>
<keyword evidence="5" id="KW-0148">Chlorophyll</keyword>
<dbReference type="PaxDb" id="2903-EOD10181"/>
<accession>A0A0D3IFZ6</accession>
<feature type="binding site" evidence="5">
    <location>
        <position position="257"/>
    </location>
    <ligand>
        <name>chlorophyll a</name>
        <dbReference type="ChEBI" id="CHEBI:58416"/>
        <label>1</label>
    </ligand>
</feature>
<feature type="binding site" evidence="5">
    <location>
        <position position="112"/>
    </location>
    <ligand>
        <name>chlorophyll a</name>
        <dbReference type="ChEBI" id="CHEBI:58416"/>
        <label>1</label>
    </ligand>
</feature>
<evidence type="ECO:0000256" key="3">
    <source>
        <dbReference type="ARBA" id="ARBA00022531"/>
    </source>
</evidence>
<protein>
    <recommendedName>
        <fullName evidence="8">Light harvesting protein</fullName>
    </recommendedName>
</protein>
<dbReference type="GO" id="GO:0009765">
    <property type="term" value="P:photosynthesis, light harvesting"/>
    <property type="evidence" value="ECO:0007669"/>
    <property type="project" value="InterPro"/>
</dbReference>
<dbReference type="Pfam" id="PF00504">
    <property type="entry name" value="Chloroa_b-bind"/>
    <property type="match status" value="1"/>
</dbReference>
<evidence type="ECO:0000256" key="4">
    <source>
        <dbReference type="ARBA" id="ARBA00022640"/>
    </source>
</evidence>
<dbReference type="Proteomes" id="UP000013827">
    <property type="component" value="Unassembled WGS sequence"/>
</dbReference>
<dbReference type="GeneID" id="17256392"/>
<dbReference type="GeneID" id="17277226"/>
<feature type="binding site" description="axial binding residue" evidence="5">
    <location>
        <position position="114"/>
    </location>
    <ligand>
        <name>chlorophyll b</name>
        <dbReference type="ChEBI" id="CHEBI:61721"/>
        <label>1</label>
    </ligand>
    <ligandPart>
        <name>Mg</name>
        <dbReference type="ChEBI" id="CHEBI:25107"/>
    </ligandPart>
</feature>
<dbReference type="STRING" id="2903.R1F997"/>
<dbReference type="EnsemblProtists" id="EOD10181">
    <property type="protein sequence ID" value="EOD10181"/>
    <property type="gene ID" value="EMIHUDRAFT_358243"/>
</dbReference>
<dbReference type="InterPro" id="IPR022796">
    <property type="entry name" value="Chloroa_b-bind"/>
</dbReference>
<dbReference type="KEGG" id="ehx:EMIHUDRAFT_358243"/>
<reference evidence="7" key="1">
    <citation type="journal article" date="2013" name="Nature">
        <title>Pan genome of the phytoplankton Emiliania underpins its global distribution.</title>
        <authorList>
            <person name="Read B.A."/>
            <person name="Kegel J."/>
            <person name="Klute M.J."/>
            <person name="Kuo A."/>
            <person name="Lefebvre S.C."/>
            <person name="Maumus F."/>
            <person name="Mayer C."/>
            <person name="Miller J."/>
            <person name="Monier A."/>
            <person name="Salamov A."/>
            <person name="Young J."/>
            <person name="Aguilar M."/>
            <person name="Claverie J.M."/>
            <person name="Frickenhaus S."/>
            <person name="Gonzalez K."/>
            <person name="Herman E.K."/>
            <person name="Lin Y.C."/>
            <person name="Napier J."/>
            <person name="Ogata H."/>
            <person name="Sarno A.F."/>
            <person name="Shmutz J."/>
            <person name="Schroeder D."/>
            <person name="de Vargas C."/>
            <person name="Verret F."/>
            <person name="von Dassow P."/>
            <person name="Valentin K."/>
            <person name="Van de Peer Y."/>
            <person name="Wheeler G."/>
            <person name="Dacks J.B."/>
            <person name="Delwiche C.F."/>
            <person name="Dyhrman S.T."/>
            <person name="Glockner G."/>
            <person name="John U."/>
            <person name="Richards T."/>
            <person name="Worden A.Z."/>
            <person name="Zhang X."/>
            <person name="Grigoriev I.V."/>
            <person name="Allen A.E."/>
            <person name="Bidle K."/>
            <person name="Borodovsky M."/>
            <person name="Bowler C."/>
            <person name="Brownlee C."/>
            <person name="Cock J.M."/>
            <person name="Elias M."/>
            <person name="Gladyshev V.N."/>
            <person name="Groth M."/>
            <person name="Guda C."/>
            <person name="Hadaegh A."/>
            <person name="Iglesias-Rodriguez M.D."/>
            <person name="Jenkins J."/>
            <person name="Jones B.M."/>
            <person name="Lawson T."/>
            <person name="Leese F."/>
            <person name="Lindquist E."/>
            <person name="Lobanov A."/>
            <person name="Lomsadze A."/>
            <person name="Malik S.B."/>
            <person name="Marsh M.E."/>
            <person name="Mackinder L."/>
            <person name="Mock T."/>
            <person name="Mueller-Roeber B."/>
            <person name="Pagarete A."/>
            <person name="Parker M."/>
            <person name="Probert I."/>
            <person name="Quesneville H."/>
            <person name="Raines C."/>
            <person name="Rensing S.A."/>
            <person name="Riano-Pachon D.M."/>
            <person name="Richier S."/>
            <person name="Rokitta S."/>
            <person name="Shiraiwa Y."/>
            <person name="Soanes D.M."/>
            <person name="van der Giezen M."/>
            <person name="Wahlund T.M."/>
            <person name="Williams B."/>
            <person name="Wilson W."/>
            <person name="Wolfe G."/>
            <person name="Wurch L.L."/>
        </authorList>
    </citation>
    <scope>NUCLEOTIDE SEQUENCE</scope>
</reference>
<dbReference type="SUPFAM" id="SSF103511">
    <property type="entry name" value="Chlorophyll a-b binding protein"/>
    <property type="match status" value="1"/>
</dbReference>
<dbReference type="EnsemblProtists" id="EOD31951">
    <property type="protein sequence ID" value="EOD31951"/>
    <property type="gene ID" value="EMIHUDRAFT_364696"/>
</dbReference>
<keyword evidence="2" id="KW-0150">Chloroplast</keyword>
<dbReference type="InterPro" id="IPR001344">
    <property type="entry name" value="Chloro_AB-bd_pln"/>
</dbReference>
<keyword evidence="5" id="KW-0157">Chromophore</keyword>
<dbReference type="RefSeq" id="XP_005784380.1">
    <property type="nucleotide sequence ID" value="XM_005784323.1"/>
</dbReference>
<feature type="binding site" evidence="5">
    <location>
        <position position="259"/>
    </location>
    <ligand>
        <name>chlorophyll a</name>
        <dbReference type="ChEBI" id="CHEBI:58416"/>
        <label>1</label>
    </ligand>
</feature>
<sequence>MVASSLLRHSALAARAAPATMQQAGKLEAPIPWLPRPDYLDGTLAADAGFDPLKFAEKYREGIKINVWLNPETGLPFSTATSACKPNTITLGPSTSSTKRSLAWMREAEIKHARLAMLAAAGWPLAELWHGAFSNLLGMPFALEVTQGRSLSVLNGGLGEVWPFLLLVAIGTSAIECRTLDQVHGLTATGKTMRSDGQVVMKSYVPGDCGFDPLGLYNWFGANMGVMDKMYADNDPGYALRLAEYHRKEMETAELKNGRLAMLAITGYAFQEALYGTPVVDQTPLFFTFFGDVLAPGALQSLGLF</sequence>
<feature type="binding site" evidence="5">
    <location>
        <position position="271"/>
    </location>
    <ligand>
        <name>chlorophyll a</name>
        <dbReference type="ChEBI" id="CHEBI:58416"/>
        <label>1</label>
    </ligand>
</feature>
<name>A0A0D3IFZ6_EMIH1</name>
<dbReference type="AlphaFoldDB" id="A0A0D3IFZ6"/>
<evidence type="ECO:0000256" key="2">
    <source>
        <dbReference type="ARBA" id="ARBA00022528"/>
    </source>
</evidence>
<dbReference type="GO" id="GO:0016168">
    <property type="term" value="F:chlorophyll binding"/>
    <property type="evidence" value="ECO:0007669"/>
    <property type="project" value="UniProtKB-KW"/>
</dbReference>
<proteinExistence type="predicted"/>
<evidence type="ECO:0000256" key="5">
    <source>
        <dbReference type="PIRSR" id="PIRSR601344-1"/>
    </source>
</evidence>
<comment type="subcellular location">
    <subcellularLocation>
        <location evidence="1">Plastid</location>
        <location evidence="1">Chloroplast</location>
    </subcellularLocation>
</comment>
<evidence type="ECO:0000256" key="1">
    <source>
        <dbReference type="ARBA" id="ARBA00004229"/>
    </source>
</evidence>
<evidence type="ECO:0000313" key="7">
    <source>
        <dbReference type="Proteomes" id="UP000013827"/>
    </source>
</evidence>
<feature type="binding site" evidence="5">
    <location>
        <position position="254"/>
    </location>
    <ligand>
        <name>chlorophyll a</name>
        <dbReference type="ChEBI" id="CHEBI:58416"/>
        <label>1</label>
    </ligand>
</feature>